<proteinExistence type="predicted"/>
<protein>
    <submittedName>
        <fullName evidence="5">Glycosyltransferase involved in cell wall bisynthesis</fullName>
    </submittedName>
</protein>
<dbReference type="AlphaFoldDB" id="A0A285V4I4"/>
<dbReference type="GO" id="GO:0016757">
    <property type="term" value="F:glycosyltransferase activity"/>
    <property type="evidence" value="ECO:0007669"/>
    <property type="project" value="UniProtKB-KW"/>
</dbReference>
<reference evidence="6" key="1">
    <citation type="submission" date="2017-08" db="EMBL/GenBank/DDBJ databases">
        <authorList>
            <person name="Varghese N."/>
            <person name="Submissions S."/>
        </authorList>
    </citation>
    <scope>NUCLEOTIDE SEQUENCE [LARGE SCALE GENOMIC DNA]</scope>
    <source>
        <strain evidence="6">DSM 4725</strain>
    </source>
</reference>
<feature type="domain" description="Glycosyltransferase subfamily 4-like N-terminal" evidence="4">
    <location>
        <begin position="24"/>
        <end position="177"/>
    </location>
</feature>
<keyword evidence="2 5" id="KW-0808">Transferase</keyword>
<evidence type="ECO:0000259" key="4">
    <source>
        <dbReference type="Pfam" id="PF13439"/>
    </source>
</evidence>
<dbReference type="InterPro" id="IPR028098">
    <property type="entry name" value="Glyco_trans_4-like_N"/>
</dbReference>
<evidence type="ECO:0000256" key="2">
    <source>
        <dbReference type="ARBA" id="ARBA00022679"/>
    </source>
</evidence>
<accession>A0A285V4I4</accession>
<evidence type="ECO:0000256" key="3">
    <source>
        <dbReference type="SAM" id="MobiDB-lite"/>
    </source>
</evidence>
<feature type="region of interest" description="Disordered" evidence="3">
    <location>
        <begin position="465"/>
        <end position="486"/>
    </location>
</feature>
<evidence type="ECO:0000313" key="6">
    <source>
        <dbReference type="Proteomes" id="UP000219435"/>
    </source>
</evidence>
<dbReference type="Pfam" id="PF13692">
    <property type="entry name" value="Glyco_trans_1_4"/>
    <property type="match status" value="1"/>
</dbReference>
<gene>
    <name evidence="5" type="ORF">SAMN05660748_1636</name>
</gene>
<name>A0A285V4I4_9ACTN</name>
<dbReference type="EMBL" id="OBQI01000002">
    <property type="protein sequence ID" value="SOC48923.1"/>
    <property type="molecule type" value="Genomic_DNA"/>
</dbReference>
<sequence>MDDAVTAERRERVLMISPYPPVRDGIASYALQTVRALRREGLDVEVLSPGPSAAHHHLDLRGPRGALALAKRIREYDRVIVQFHPDFFYTDPGSASARLAESTALMVPFALARRLEVVIHEIDGRFGDPRRPDGQVARRLWHLPQSIKVHTASERTAFIADFGVDPARVQLIPHGADFRPHTRMDRAAARASLDIAEDAFVFLGIGFVQPSKGFDRAMEAFDGLAAAGARLDVVGSVRTDDPDMVRHASDLADLADSVDGATLHLGYVSDELFDRWIVAADVVVLPYRNIWSSGVMERAALFGRPVIATRVGGLAEQAAGQADVRFVDDDDELRRAMIERLPLADVPETPNWAEELPEGGDLRAELQDRVRLRASSRPSLSRSTRPGMAGAASAATVAEVGLRSAPLRRLPRVGPPDTNHGRRSVRLVKKILRKATAFQVDPIVARLNELQDATIKALEAEARAVQTRAAGTGPEGADPAAPRSAG</sequence>
<dbReference type="OrthoDB" id="9771846at2"/>
<keyword evidence="1" id="KW-0328">Glycosyltransferase</keyword>
<dbReference type="Gene3D" id="3.40.50.2000">
    <property type="entry name" value="Glycogen Phosphorylase B"/>
    <property type="match status" value="2"/>
</dbReference>
<organism evidence="5 6">
    <name type="scientific">Blastococcus aggregatus</name>
    <dbReference type="NCBI Taxonomy" id="38502"/>
    <lineage>
        <taxon>Bacteria</taxon>
        <taxon>Bacillati</taxon>
        <taxon>Actinomycetota</taxon>
        <taxon>Actinomycetes</taxon>
        <taxon>Geodermatophilales</taxon>
        <taxon>Geodermatophilaceae</taxon>
        <taxon>Blastococcus</taxon>
    </lineage>
</organism>
<dbReference type="SUPFAM" id="SSF53756">
    <property type="entry name" value="UDP-Glycosyltransferase/glycogen phosphorylase"/>
    <property type="match status" value="1"/>
</dbReference>
<dbReference type="RefSeq" id="WP_097194497.1">
    <property type="nucleotide sequence ID" value="NZ_OBQI01000002.1"/>
</dbReference>
<evidence type="ECO:0000313" key="5">
    <source>
        <dbReference type="EMBL" id="SOC48923.1"/>
    </source>
</evidence>
<keyword evidence="6" id="KW-1185">Reference proteome</keyword>
<dbReference type="CDD" id="cd03801">
    <property type="entry name" value="GT4_PimA-like"/>
    <property type="match status" value="1"/>
</dbReference>
<dbReference type="PANTHER" id="PTHR12526:SF510">
    <property type="entry name" value="D-INOSITOL 3-PHOSPHATE GLYCOSYLTRANSFERASE"/>
    <property type="match status" value="1"/>
</dbReference>
<dbReference type="Pfam" id="PF13439">
    <property type="entry name" value="Glyco_transf_4"/>
    <property type="match status" value="1"/>
</dbReference>
<feature type="region of interest" description="Disordered" evidence="3">
    <location>
        <begin position="373"/>
        <end position="392"/>
    </location>
</feature>
<dbReference type="Proteomes" id="UP000219435">
    <property type="component" value="Unassembled WGS sequence"/>
</dbReference>
<evidence type="ECO:0000256" key="1">
    <source>
        <dbReference type="ARBA" id="ARBA00022676"/>
    </source>
</evidence>
<dbReference type="PANTHER" id="PTHR12526">
    <property type="entry name" value="GLYCOSYLTRANSFERASE"/>
    <property type="match status" value="1"/>
</dbReference>